<dbReference type="GO" id="GO:0016491">
    <property type="term" value="F:oxidoreductase activity"/>
    <property type="evidence" value="ECO:0007669"/>
    <property type="project" value="UniProtKB-KW"/>
</dbReference>
<organism evidence="3 4">
    <name type="scientific">Polystyrenella longa</name>
    <dbReference type="NCBI Taxonomy" id="2528007"/>
    <lineage>
        <taxon>Bacteria</taxon>
        <taxon>Pseudomonadati</taxon>
        <taxon>Planctomycetota</taxon>
        <taxon>Planctomycetia</taxon>
        <taxon>Planctomycetales</taxon>
        <taxon>Planctomycetaceae</taxon>
        <taxon>Polystyrenella</taxon>
    </lineage>
</organism>
<dbReference type="Gene3D" id="3.20.20.100">
    <property type="entry name" value="NADP-dependent oxidoreductase domain"/>
    <property type="match status" value="1"/>
</dbReference>
<name>A0A518CJB8_9PLAN</name>
<protein>
    <submittedName>
        <fullName evidence="3">L-glyceraldehyde 3-phosphate reductase</fullName>
        <ecNumber evidence="3">1.1.1.-</ecNumber>
    </submittedName>
</protein>
<dbReference type="GO" id="GO:0005829">
    <property type="term" value="C:cytosol"/>
    <property type="evidence" value="ECO:0007669"/>
    <property type="project" value="TreeGrafter"/>
</dbReference>
<dbReference type="FunFam" id="3.20.20.100:FF:000004">
    <property type="entry name" value="Oxidoreductase, aldo/keto reductase"/>
    <property type="match status" value="1"/>
</dbReference>
<evidence type="ECO:0000313" key="4">
    <source>
        <dbReference type="Proteomes" id="UP000317178"/>
    </source>
</evidence>
<reference evidence="3 4" key="1">
    <citation type="submission" date="2019-02" db="EMBL/GenBank/DDBJ databases">
        <title>Deep-cultivation of Planctomycetes and their phenomic and genomic characterization uncovers novel biology.</title>
        <authorList>
            <person name="Wiegand S."/>
            <person name="Jogler M."/>
            <person name="Boedeker C."/>
            <person name="Pinto D."/>
            <person name="Vollmers J."/>
            <person name="Rivas-Marin E."/>
            <person name="Kohn T."/>
            <person name="Peeters S.H."/>
            <person name="Heuer A."/>
            <person name="Rast P."/>
            <person name="Oberbeckmann S."/>
            <person name="Bunk B."/>
            <person name="Jeske O."/>
            <person name="Meyerdierks A."/>
            <person name="Storesund J.E."/>
            <person name="Kallscheuer N."/>
            <person name="Luecker S."/>
            <person name="Lage O.M."/>
            <person name="Pohl T."/>
            <person name="Merkel B.J."/>
            <person name="Hornburger P."/>
            <person name="Mueller R.-W."/>
            <person name="Bruemmer F."/>
            <person name="Labrenz M."/>
            <person name="Spormann A.M."/>
            <person name="Op den Camp H."/>
            <person name="Overmann J."/>
            <person name="Amann R."/>
            <person name="Jetten M.S.M."/>
            <person name="Mascher T."/>
            <person name="Medema M.H."/>
            <person name="Devos D.P."/>
            <person name="Kaster A.-K."/>
            <person name="Ovreas L."/>
            <person name="Rohde M."/>
            <person name="Galperin M.Y."/>
            <person name="Jogler C."/>
        </authorList>
    </citation>
    <scope>NUCLEOTIDE SEQUENCE [LARGE SCALE GENOMIC DNA]</scope>
    <source>
        <strain evidence="3 4">Pla110</strain>
    </source>
</reference>
<accession>A0A518CJB8</accession>
<gene>
    <name evidence="3" type="primary">gpr_1</name>
    <name evidence="3" type="ORF">Pla110_10050</name>
</gene>
<dbReference type="OrthoDB" id="9773828at2"/>
<feature type="domain" description="NADP-dependent oxidoreductase" evidence="2">
    <location>
        <begin position="15"/>
        <end position="315"/>
    </location>
</feature>
<evidence type="ECO:0000313" key="3">
    <source>
        <dbReference type="EMBL" id="QDU79297.1"/>
    </source>
</evidence>
<dbReference type="PANTHER" id="PTHR43364">
    <property type="entry name" value="NADH-SPECIFIC METHYLGLYOXAL REDUCTASE-RELATED"/>
    <property type="match status" value="1"/>
</dbReference>
<dbReference type="InterPro" id="IPR036812">
    <property type="entry name" value="NAD(P)_OxRdtase_dom_sf"/>
</dbReference>
<dbReference type="InterPro" id="IPR023210">
    <property type="entry name" value="NADP_OxRdtase_dom"/>
</dbReference>
<dbReference type="PANTHER" id="PTHR43364:SF4">
    <property type="entry name" value="NAD(P)-LINKED OXIDOREDUCTASE SUPERFAMILY PROTEIN"/>
    <property type="match status" value="1"/>
</dbReference>
<sequence length="330" mass="36446">MQLRPLGSSGLLVSPICLGTMTFGSPVAETDAIKLTHFAIDEGINFVDTANAYEGYTRYLGSPGGVAEEIVGKAIHDRREKVVLATKVGAPVGPGPQDRGLSASHILRELDQSLSRLKTDYIDLYIIHWPDKYVPLDVTLNAMETAVRQGKIRCFGASNHAAWQMCEMLWLADKHNLPHVVSSQVPFSLLRREFHHDLQFCEKHDIAVTPYQPLQSGLLTGKYKRGSAPPAGSRAEEKPDWIWQQDDPLFDKLEAIESLANSADIPMAQYALAWALTQPAIRSVIVGIKNQSQIEDALQAAKVTIPQDHLAQLDMICPPPWQQPDPMRGA</sequence>
<dbReference type="KEGG" id="plon:Pla110_10050"/>
<dbReference type="EMBL" id="CP036281">
    <property type="protein sequence ID" value="QDU79297.1"/>
    <property type="molecule type" value="Genomic_DNA"/>
</dbReference>
<dbReference type="InterPro" id="IPR050523">
    <property type="entry name" value="AKR_Detox_Biosynth"/>
</dbReference>
<dbReference type="AlphaFoldDB" id="A0A518CJB8"/>
<dbReference type="Proteomes" id="UP000317178">
    <property type="component" value="Chromosome"/>
</dbReference>
<dbReference type="EC" id="1.1.1.-" evidence="3"/>
<keyword evidence="4" id="KW-1185">Reference proteome</keyword>
<evidence type="ECO:0000256" key="1">
    <source>
        <dbReference type="ARBA" id="ARBA00023002"/>
    </source>
</evidence>
<proteinExistence type="predicted"/>
<dbReference type="RefSeq" id="WP_144993792.1">
    <property type="nucleotide sequence ID" value="NZ_CP036281.1"/>
</dbReference>
<evidence type="ECO:0000259" key="2">
    <source>
        <dbReference type="Pfam" id="PF00248"/>
    </source>
</evidence>
<dbReference type="SUPFAM" id="SSF51430">
    <property type="entry name" value="NAD(P)-linked oxidoreductase"/>
    <property type="match status" value="1"/>
</dbReference>
<dbReference type="Pfam" id="PF00248">
    <property type="entry name" value="Aldo_ket_red"/>
    <property type="match status" value="1"/>
</dbReference>
<keyword evidence="1 3" id="KW-0560">Oxidoreductase</keyword>